<dbReference type="EMBL" id="WJKJ01000162">
    <property type="protein sequence ID" value="MBD3364569.1"/>
    <property type="molecule type" value="Genomic_DNA"/>
</dbReference>
<organism evidence="1 2">
    <name type="scientific">candidate division WOR-3 bacterium</name>
    <dbReference type="NCBI Taxonomy" id="2052148"/>
    <lineage>
        <taxon>Bacteria</taxon>
        <taxon>Bacteria division WOR-3</taxon>
    </lineage>
</organism>
<sequence>MGRFKYNFNVLLNRKAFRDLKKASPLRKLLATIRDELSERSGSTFEFVSDGLNPYYDARFITHASGDVLDKWGETLDLPRNPGESDEDYRTRLLDELRDFTACLTVKSITDRVEDTMGPDKVADITPVWSLATRWPLDWWEDTGSENVTWCNWVNLLDFLLVLTDAPSDPQLAEIISDLEAIRFATTRAYVVTDSGSGYYNLHKLID</sequence>
<evidence type="ECO:0000313" key="1">
    <source>
        <dbReference type="EMBL" id="MBD3364569.1"/>
    </source>
</evidence>
<dbReference type="AlphaFoldDB" id="A0A9D5K9E6"/>
<accession>A0A9D5K9E6</accession>
<gene>
    <name evidence="1" type="ORF">GF359_05080</name>
</gene>
<name>A0A9D5K9E6_UNCW3</name>
<dbReference type="Proteomes" id="UP000630660">
    <property type="component" value="Unassembled WGS sequence"/>
</dbReference>
<evidence type="ECO:0000313" key="2">
    <source>
        <dbReference type="Proteomes" id="UP000630660"/>
    </source>
</evidence>
<comment type="caution">
    <text evidence="1">The sequence shown here is derived from an EMBL/GenBank/DDBJ whole genome shotgun (WGS) entry which is preliminary data.</text>
</comment>
<protein>
    <submittedName>
        <fullName evidence="1">Uncharacterized protein</fullName>
    </submittedName>
</protein>
<reference evidence="1" key="1">
    <citation type="submission" date="2019-11" db="EMBL/GenBank/DDBJ databases">
        <title>Microbial mats filling the niche in hypersaline microbial mats.</title>
        <authorList>
            <person name="Wong H.L."/>
            <person name="Macleod F.I."/>
            <person name="White R.A. III"/>
            <person name="Burns B.P."/>
        </authorList>
    </citation>
    <scope>NUCLEOTIDE SEQUENCE</scope>
    <source>
        <strain evidence="1">Bin_327</strain>
    </source>
</reference>
<proteinExistence type="predicted"/>